<organism evidence="2 3">
    <name type="scientific">Marasmius tenuissimus</name>
    <dbReference type="NCBI Taxonomy" id="585030"/>
    <lineage>
        <taxon>Eukaryota</taxon>
        <taxon>Fungi</taxon>
        <taxon>Dikarya</taxon>
        <taxon>Basidiomycota</taxon>
        <taxon>Agaricomycotina</taxon>
        <taxon>Agaricomycetes</taxon>
        <taxon>Agaricomycetidae</taxon>
        <taxon>Agaricales</taxon>
        <taxon>Marasmiineae</taxon>
        <taxon>Marasmiaceae</taxon>
        <taxon>Marasmius</taxon>
    </lineage>
</organism>
<feature type="compositionally biased region" description="Basic and acidic residues" evidence="1">
    <location>
        <begin position="37"/>
        <end position="47"/>
    </location>
</feature>
<comment type="caution">
    <text evidence="2">The sequence shown here is derived from an EMBL/GenBank/DDBJ whole genome shotgun (WGS) entry which is preliminary data.</text>
</comment>
<accession>A0ABR2ZKL6</accession>
<feature type="region of interest" description="Disordered" evidence="1">
    <location>
        <begin position="1"/>
        <end position="47"/>
    </location>
</feature>
<sequence length="103" mass="11702">MGPQRTVKGIRDTRQQTGPYATPPATPNDKKAKTKGKTHEDKDNEQRMGKAFELLLELREGAIIGIGEKRKEAEIEQMKEWIEEHRGQVTCPTCKQLFVSPQL</sequence>
<evidence type="ECO:0000313" key="3">
    <source>
        <dbReference type="Proteomes" id="UP001437256"/>
    </source>
</evidence>
<dbReference type="Proteomes" id="UP001437256">
    <property type="component" value="Unassembled WGS sequence"/>
</dbReference>
<name>A0ABR2ZKL6_9AGAR</name>
<evidence type="ECO:0000313" key="2">
    <source>
        <dbReference type="EMBL" id="KAL0061546.1"/>
    </source>
</evidence>
<keyword evidence="3" id="KW-1185">Reference proteome</keyword>
<dbReference type="EMBL" id="JBBXMP010000132">
    <property type="protein sequence ID" value="KAL0061546.1"/>
    <property type="molecule type" value="Genomic_DNA"/>
</dbReference>
<reference evidence="2 3" key="1">
    <citation type="submission" date="2024-05" db="EMBL/GenBank/DDBJ databases">
        <title>A draft genome resource for the thread blight pathogen Marasmius tenuissimus strain MS-2.</title>
        <authorList>
            <person name="Yulfo-Soto G.E."/>
            <person name="Baruah I.K."/>
            <person name="Amoako-Attah I."/>
            <person name="Bukari Y."/>
            <person name="Meinhardt L.W."/>
            <person name="Bailey B.A."/>
            <person name="Cohen S.P."/>
        </authorList>
    </citation>
    <scope>NUCLEOTIDE SEQUENCE [LARGE SCALE GENOMIC DNA]</scope>
    <source>
        <strain evidence="2 3">MS-2</strain>
    </source>
</reference>
<gene>
    <name evidence="2" type="ORF">AAF712_011633</name>
</gene>
<protein>
    <submittedName>
        <fullName evidence="2">Uncharacterized protein</fullName>
    </submittedName>
</protein>
<evidence type="ECO:0000256" key="1">
    <source>
        <dbReference type="SAM" id="MobiDB-lite"/>
    </source>
</evidence>
<proteinExistence type="predicted"/>